<dbReference type="GO" id="GO:0010124">
    <property type="term" value="P:phenylacetate catabolic process"/>
    <property type="evidence" value="ECO:0007669"/>
    <property type="project" value="InterPro"/>
</dbReference>
<evidence type="ECO:0000313" key="2">
    <source>
        <dbReference type="Proteomes" id="UP000049983"/>
    </source>
</evidence>
<name>A0A0M7A1Q1_9HYPH</name>
<dbReference type="RefSeq" id="WP_055113225.1">
    <property type="nucleotide sequence ID" value="NZ_CXWA01000001.1"/>
</dbReference>
<keyword evidence="2" id="KW-1185">Reference proteome</keyword>
<dbReference type="InterPro" id="IPR009078">
    <property type="entry name" value="Ferritin-like_SF"/>
</dbReference>
<dbReference type="AlphaFoldDB" id="A0A0M7A1Q1"/>
<sequence>MTSEAILPQDDAMSLSDYLERGGKLTSPENVSPRYRGELLRLMSSFVDSELAGSAGFADAINWAPGLKERIAASRITLEKVDHAERVLDLMSEFGTDKALYNKTHAWSARQPRDARIDPKRQGGDMRLSVFHYPLESWTDAVVMNTLMGMATVYQLEEQVLTSYQPLGEIFREILPREKRHMELGLEGLQHLAEDDTTRAEVLASVNYWLPRVAETFGPAQSDRFERMKKLGLRHTDNETLRAAWKADAEARLAELKLG</sequence>
<dbReference type="EMBL" id="CXWC01000010">
    <property type="protein sequence ID" value="CTQ70557.1"/>
    <property type="molecule type" value="Genomic_DNA"/>
</dbReference>
<dbReference type="InterPro" id="IPR052703">
    <property type="entry name" value="Aromatic_CoA_ox/epox"/>
</dbReference>
<dbReference type="SUPFAM" id="SSF47240">
    <property type="entry name" value="Ferritin-like"/>
    <property type="match status" value="1"/>
</dbReference>
<dbReference type="Gene3D" id="1.20.1260.10">
    <property type="match status" value="1"/>
</dbReference>
<dbReference type="PANTHER" id="PTHR30458:SF0">
    <property type="entry name" value="1,2-PHENYLACETYL-COA EPOXIDASE, SUBUNIT C"/>
    <property type="match status" value="1"/>
</dbReference>
<organism evidence="1 2">
    <name type="scientific">Roseibium album</name>
    <dbReference type="NCBI Taxonomy" id="311410"/>
    <lineage>
        <taxon>Bacteria</taxon>
        <taxon>Pseudomonadati</taxon>
        <taxon>Pseudomonadota</taxon>
        <taxon>Alphaproteobacteria</taxon>
        <taxon>Hyphomicrobiales</taxon>
        <taxon>Stappiaceae</taxon>
        <taxon>Roseibium</taxon>
    </lineage>
</organism>
<dbReference type="InterPro" id="IPR007814">
    <property type="entry name" value="PaaA_PaaC"/>
</dbReference>
<dbReference type="GO" id="GO:0005829">
    <property type="term" value="C:cytosol"/>
    <property type="evidence" value="ECO:0007669"/>
    <property type="project" value="TreeGrafter"/>
</dbReference>
<proteinExistence type="predicted"/>
<accession>A0A0M7A1Q1</accession>
<dbReference type="Proteomes" id="UP000049983">
    <property type="component" value="Unassembled WGS sequence"/>
</dbReference>
<dbReference type="GeneID" id="97669944"/>
<gene>
    <name evidence="1" type="primary">paaA_1</name>
    <name evidence="1" type="ORF">LA5096_02568</name>
</gene>
<keyword evidence="1" id="KW-0560">Oxidoreductase</keyword>
<dbReference type="GO" id="GO:0097266">
    <property type="term" value="F:phenylacetyl-CoA 1,2-epoxidase activity"/>
    <property type="evidence" value="ECO:0007669"/>
    <property type="project" value="UniProtKB-EC"/>
</dbReference>
<reference evidence="2" key="1">
    <citation type="submission" date="2015-07" db="EMBL/GenBank/DDBJ databases">
        <authorList>
            <person name="Rodrigo-Torres Lidia"/>
            <person name="Arahal R.David."/>
        </authorList>
    </citation>
    <scope>NUCLEOTIDE SEQUENCE [LARGE SCALE GENOMIC DNA]</scope>
    <source>
        <strain evidence="2">CECT 5096</strain>
    </source>
</reference>
<evidence type="ECO:0000313" key="1">
    <source>
        <dbReference type="EMBL" id="CTQ70557.1"/>
    </source>
</evidence>
<dbReference type="STRING" id="311410.LA5095_01313"/>
<dbReference type="Pfam" id="PF05138">
    <property type="entry name" value="PaaA_PaaC"/>
    <property type="match status" value="1"/>
</dbReference>
<dbReference type="PANTHER" id="PTHR30458">
    <property type="entry name" value="PHENYLACETIC ACID DEGRADATION PROTEIN PAA"/>
    <property type="match status" value="1"/>
</dbReference>
<dbReference type="InterPro" id="IPR012347">
    <property type="entry name" value="Ferritin-like"/>
</dbReference>
<dbReference type="OrthoDB" id="5289846at2"/>
<dbReference type="EC" id="1.14.13.149" evidence="1"/>
<protein>
    <submittedName>
        <fullName evidence="1">1,2-phenylacetyl-CoA epoxidase, subunit A</fullName>
        <ecNumber evidence="1">1.14.13.149</ecNumber>
    </submittedName>
</protein>